<dbReference type="Gene3D" id="3.40.50.2000">
    <property type="entry name" value="Glycogen Phosphorylase B"/>
    <property type="match status" value="1"/>
</dbReference>
<feature type="domain" description="WsaF N-terminal" evidence="1">
    <location>
        <begin position="502"/>
        <end position="653"/>
    </location>
</feature>
<name>A0ABS7EER9_9GAMM</name>
<evidence type="ECO:0000259" key="2">
    <source>
        <dbReference type="Pfam" id="PF22772"/>
    </source>
</evidence>
<evidence type="ECO:0000313" key="4">
    <source>
        <dbReference type="Proteomes" id="UP001166251"/>
    </source>
</evidence>
<keyword evidence="4" id="KW-1185">Reference proteome</keyword>
<gene>
    <name evidence="3" type="ORF">K0504_06890</name>
</gene>
<dbReference type="Pfam" id="PF05045">
    <property type="entry name" value="RgpF"/>
    <property type="match status" value="1"/>
</dbReference>
<dbReference type="Gene3D" id="3.40.50.11090">
    <property type="match status" value="1"/>
</dbReference>
<dbReference type="InterPro" id="IPR055050">
    <property type="entry name" value="WsaF_C"/>
</dbReference>
<evidence type="ECO:0000313" key="3">
    <source>
        <dbReference type="EMBL" id="MBW8190755.1"/>
    </source>
</evidence>
<organism evidence="3 4">
    <name type="scientific">Neiella holothuriorum</name>
    <dbReference type="NCBI Taxonomy" id="2870530"/>
    <lineage>
        <taxon>Bacteria</taxon>
        <taxon>Pseudomonadati</taxon>
        <taxon>Pseudomonadota</taxon>
        <taxon>Gammaproteobacteria</taxon>
        <taxon>Alteromonadales</taxon>
        <taxon>Echinimonadaceae</taxon>
        <taxon>Neiella</taxon>
    </lineage>
</organism>
<comment type="caution">
    <text evidence="3">The sequence shown here is derived from an EMBL/GenBank/DDBJ whole genome shotgun (WGS) entry which is preliminary data.</text>
</comment>
<dbReference type="InterPro" id="IPR007739">
    <property type="entry name" value="RgpF"/>
</dbReference>
<reference evidence="3" key="1">
    <citation type="submission" date="2021-07" db="EMBL/GenBank/DDBJ databases">
        <title>Neiella marina sp. nov., isolated from the intestinal content of sea cucumber Apostichopus japonicus.</title>
        <authorList>
            <person name="Bai X."/>
        </authorList>
    </citation>
    <scope>NUCLEOTIDE SEQUENCE</scope>
    <source>
        <strain evidence="3">126</strain>
    </source>
</reference>
<dbReference type="Pfam" id="PF22772">
    <property type="entry name" value="WsaF_C"/>
    <property type="match status" value="1"/>
</dbReference>
<feature type="domain" description="WsaF C-terminal" evidence="2">
    <location>
        <begin position="698"/>
        <end position="826"/>
    </location>
</feature>
<evidence type="ECO:0008006" key="5">
    <source>
        <dbReference type="Google" id="ProtNLM"/>
    </source>
</evidence>
<dbReference type="RefSeq" id="WP_220103441.1">
    <property type="nucleotide sequence ID" value="NZ_JAHZSS010000006.1"/>
</dbReference>
<dbReference type="EMBL" id="JAHZSS010000006">
    <property type="protein sequence ID" value="MBW8190755.1"/>
    <property type="molecule type" value="Genomic_DNA"/>
</dbReference>
<dbReference type="Pfam" id="PF21374">
    <property type="entry name" value="WsaF_N"/>
    <property type="match status" value="1"/>
</dbReference>
<sequence>MNSEEVLAILFDEHWYSNSYPDVKSSDMDPFYHYCNFGWKEGRNPSVYFDNDIFISLYNNTEFLNQKQTNPLSYFCDVIFHDYSYKELIKLPYIASSASRELFHEDGQKKIFDEEWYLKKYPDVKNYEASPFLHYINVGWKELRDPSALFNTLAYLRSEPFLEQKLDELGIDPIQHYLQSGHKENRAIFDVGIEDVYQRYMPTSSPRHIEDNGSCNRGFTDKTKYVAIVHCYYPDIAYKLIDPCIKLGIDVIVTVTEGGHYIHHLERYGDNITIEEYPNRGRDMLPFIRSLQKRINDYDFCLHLHTKKSLHYGEERSDWLDYCLESLLSSSDFVQRAFDNENVSIVYPEAPDFLKDIMNWGGNKKRVIGLLDMLGIDFDNRLPLDFPAGSMFWFRIADLAPIFNLNISDYLFEPEFGQVDGTLSHALERLFGVYVGHIDKELVPIRKKDTKIFSFDKGYYDFERYLPDHITKSSSDYNLALENFYPELAPLTFQSADSTKYRINLLVPTVNEEAVFGGISTALKFLMSLWKQSCFDIRIICTDQAARSTSATKYKNFSNYNLSYFSDDDPRQILSVSERHNGDLSIRANDIFVATAWWTANHLREIEKFQIDNFEFSPKHIYLIQDYEPHFYAWSSKSQLADLTYENDWIKVYNTIALYDYFKFRGKSSGQSYILKPRLNDNILSEVNKKIGVPKEKLILIYGRPSAERNCFELILEAIRIWRQDDVSIGWTVISLGEDISSQLVESYDVDVKGKVTLSEYADYLAKSYVGISLMASPHPSYPPLEMSSSQVYTYTNVYDNKGASYYDSPYLTFGSLEPMAIANFLKDNCLTYNENIKLDTINSIFDQGQGDSLDDVTNKIIGLQNIIDEGTINV</sequence>
<protein>
    <recommendedName>
        <fullName evidence="5">Rhamnan synthesis protein F</fullName>
    </recommendedName>
</protein>
<evidence type="ECO:0000259" key="1">
    <source>
        <dbReference type="Pfam" id="PF21374"/>
    </source>
</evidence>
<dbReference type="Proteomes" id="UP001166251">
    <property type="component" value="Unassembled WGS sequence"/>
</dbReference>
<accession>A0ABS7EER9</accession>
<proteinExistence type="predicted"/>
<dbReference type="InterPro" id="IPR048510">
    <property type="entry name" value="WsaF_N"/>
</dbReference>